<dbReference type="AlphaFoldDB" id="U4UZ32"/>
<dbReference type="GO" id="GO:0005615">
    <property type="term" value="C:extracellular space"/>
    <property type="evidence" value="ECO:0007669"/>
    <property type="project" value="TreeGrafter"/>
</dbReference>
<dbReference type="SUPFAM" id="SSF50494">
    <property type="entry name" value="Trypsin-like serine proteases"/>
    <property type="match status" value="1"/>
</dbReference>
<dbReference type="InterPro" id="IPR043504">
    <property type="entry name" value="Peptidase_S1_PA_chymotrypsin"/>
</dbReference>
<name>U4UZ32_DENPD</name>
<evidence type="ECO:0000256" key="4">
    <source>
        <dbReference type="ARBA" id="ARBA00022801"/>
    </source>
</evidence>
<dbReference type="OrthoDB" id="10004439at2759"/>
<evidence type="ECO:0000256" key="3">
    <source>
        <dbReference type="ARBA" id="ARBA00022670"/>
    </source>
</evidence>
<dbReference type="InterPro" id="IPR001254">
    <property type="entry name" value="Trypsin_dom"/>
</dbReference>
<accession>U4UZ32</accession>
<feature type="non-terminal residue" evidence="8">
    <location>
        <position position="298"/>
    </location>
</feature>
<protein>
    <recommendedName>
        <fullName evidence="7">Peptidase S1 domain-containing protein</fullName>
    </recommendedName>
</protein>
<evidence type="ECO:0000256" key="1">
    <source>
        <dbReference type="ARBA" id="ARBA00004613"/>
    </source>
</evidence>
<comment type="subcellular location">
    <subcellularLocation>
        <location evidence="1">Secreted</location>
    </subcellularLocation>
</comment>
<organism evidence="8 9">
    <name type="scientific">Dendroctonus ponderosae</name>
    <name type="common">Mountain pine beetle</name>
    <dbReference type="NCBI Taxonomy" id="77166"/>
    <lineage>
        <taxon>Eukaryota</taxon>
        <taxon>Metazoa</taxon>
        <taxon>Ecdysozoa</taxon>
        <taxon>Arthropoda</taxon>
        <taxon>Hexapoda</taxon>
        <taxon>Insecta</taxon>
        <taxon>Pterygota</taxon>
        <taxon>Neoptera</taxon>
        <taxon>Endopterygota</taxon>
        <taxon>Coleoptera</taxon>
        <taxon>Polyphaga</taxon>
        <taxon>Cucujiformia</taxon>
        <taxon>Curculionidae</taxon>
        <taxon>Scolytinae</taxon>
        <taxon>Dendroctonus</taxon>
    </lineage>
</organism>
<sequence>MDLDGLSNATNAGKKHTFPLSSSRVVAMEPLHRLPAATHEDVHPHQLPQFPHVRRTRVPKEALQAKTEETDLIPRAPPEHEQQLLEEAGALRDLEPLDQVVGVFARLPHLQGTQMQKAGQMQETDSRKYQYTYHNNQYITRESKTRADKCGVTFSKPQMLRIIGGTEAEKFKWPWHVAILNQFNEVFCGGTLIASRWVLTASHCIRKQLRVRLNAHDLRSRHGDDIEMGVYKMFAHPRFEMKTVDNDIALLMLPRQVRVPVACLPNKKPKAGQICSVMGWGKVQTTDLYGVPVLHEAK</sequence>
<dbReference type="Proteomes" id="UP000030742">
    <property type="component" value="Unassembled WGS sequence"/>
</dbReference>
<dbReference type="GO" id="GO:0004252">
    <property type="term" value="F:serine-type endopeptidase activity"/>
    <property type="evidence" value="ECO:0007669"/>
    <property type="project" value="InterPro"/>
</dbReference>
<evidence type="ECO:0000259" key="7">
    <source>
        <dbReference type="PROSITE" id="PS50240"/>
    </source>
</evidence>
<dbReference type="PANTHER" id="PTHR24264:SF65">
    <property type="entry name" value="SRCR DOMAIN-CONTAINING PROTEIN"/>
    <property type="match status" value="1"/>
</dbReference>
<evidence type="ECO:0000256" key="2">
    <source>
        <dbReference type="ARBA" id="ARBA00022525"/>
    </source>
</evidence>
<keyword evidence="2" id="KW-0964">Secreted</keyword>
<keyword evidence="3" id="KW-0645">Protease</keyword>
<evidence type="ECO:0000256" key="5">
    <source>
        <dbReference type="ARBA" id="ARBA00022825"/>
    </source>
</evidence>
<proteinExistence type="predicted"/>
<dbReference type="InterPro" id="IPR009003">
    <property type="entry name" value="Peptidase_S1_PA"/>
</dbReference>
<reference evidence="8 9" key="1">
    <citation type="journal article" date="2013" name="Genome Biol.">
        <title>Draft genome of the mountain pine beetle, Dendroctonus ponderosae Hopkins, a major forest pest.</title>
        <authorList>
            <person name="Keeling C.I."/>
            <person name="Yuen M.M."/>
            <person name="Liao N.Y."/>
            <person name="Docking T.R."/>
            <person name="Chan S.K."/>
            <person name="Taylor G.A."/>
            <person name="Palmquist D.L."/>
            <person name="Jackman S.D."/>
            <person name="Nguyen A."/>
            <person name="Li M."/>
            <person name="Henderson H."/>
            <person name="Janes J.K."/>
            <person name="Zhao Y."/>
            <person name="Pandoh P."/>
            <person name="Moore R."/>
            <person name="Sperling F.A."/>
            <person name="Huber D.P."/>
            <person name="Birol I."/>
            <person name="Jones S.J."/>
            <person name="Bohlmann J."/>
        </authorList>
    </citation>
    <scope>NUCLEOTIDE SEQUENCE</scope>
</reference>
<dbReference type="InterPro" id="IPR050127">
    <property type="entry name" value="Serine_Proteases_S1"/>
</dbReference>
<dbReference type="SMART" id="SM00020">
    <property type="entry name" value="Tryp_SPc"/>
    <property type="match status" value="1"/>
</dbReference>
<evidence type="ECO:0000256" key="6">
    <source>
        <dbReference type="ARBA" id="ARBA00023157"/>
    </source>
</evidence>
<dbReference type="PROSITE" id="PS00134">
    <property type="entry name" value="TRYPSIN_HIS"/>
    <property type="match status" value="1"/>
</dbReference>
<evidence type="ECO:0000313" key="8">
    <source>
        <dbReference type="EMBL" id="ERL95661.1"/>
    </source>
</evidence>
<dbReference type="EMBL" id="KI207343">
    <property type="protein sequence ID" value="ERL95661.1"/>
    <property type="molecule type" value="Genomic_DNA"/>
</dbReference>
<keyword evidence="4" id="KW-0378">Hydrolase</keyword>
<keyword evidence="6" id="KW-1015">Disulfide bond</keyword>
<feature type="domain" description="Peptidase S1" evidence="7">
    <location>
        <begin position="162"/>
        <end position="298"/>
    </location>
</feature>
<dbReference type="PROSITE" id="PS50240">
    <property type="entry name" value="TRYPSIN_DOM"/>
    <property type="match status" value="1"/>
</dbReference>
<dbReference type="PRINTS" id="PR00722">
    <property type="entry name" value="CHYMOTRYPSIN"/>
</dbReference>
<gene>
    <name evidence="8" type="ORF">D910_00087</name>
</gene>
<keyword evidence="5" id="KW-0720">Serine protease</keyword>
<dbReference type="PANTHER" id="PTHR24264">
    <property type="entry name" value="TRYPSIN-RELATED"/>
    <property type="match status" value="1"/>
</dbReference>
<evidence type="ECO:0000313" key="9">
    <source>
        <dbReference type="Proteomes" id="UP000030742"/>
    </source>
</evidence>
<dbReference type="FunFam" id="2.40.10.10:FF:000166">
    <property type="entry name" value="Trypsin"/>
    <property type="match status" value="1"/>
</dbReference>
<dbReference type="CDD" id="cd00190">
    <property type="entry name" value="Tryp_SPc"/>
    <property type="match status" value="1"/>
</dbReference>
<dbReference type="Pfam" id="PF00089">
    <property type="entry name" value="Trypsin"/>
    <property type="match status" value="1"/>
</dbReference>
<dbReference type="GO" id="GO:0006508">
    <property type="term" value="P:proteolysis"/>
    <property type="evidence" value="ECO:0007669"/>
    <property type="project" value="UniProtKB-KW"/>
</dbReference>
<dbReference type="Gene3D" id="2.40.10.10">
    <property type="entry name" value="Trypsin-like serine proteases"/>
    <property type="match status" value="2"/>
</dbReference>
<dbReference type="InterPro" id="IPR018114">
    <property type="entry name" value="TRYPSIN_HIS"/>
</dbReference>
<dbReference type="InterPro" id="IPR001314">
    <property type="entry name" value="Peptidase_S1A"/>
</dbReference>
<dbReference type="STRING" id="77166.U4UZ32"/>